<protein>
    <submittedName>
        <fullName evidence="2">Hypothetical conserved protein</fullName>
    </submittedName>
</protein>
<dbReference type="AlphaFoldDB" id="H5SLU2"/>
<reference evidence="2" key="1">
    <citation type="journal article" date="2005" name="Environ. Microbiol.">
        <title>Genetic and functional properties of uncultivated thermophilic crenarchaeotes from a subsurface gold mine as revealed by analysis of genome fragments.</title>
        <authorList>
            <person name="Nunoura T."/>
            <person name="Hirayama H."/>
            <person name="Takami H."/>
            <person name="Oida H."/>
            <person name="Nishi S."/>
            <person name="Shimamura S."/>
            <person name="Suzuki Y."/>
            <person name="Inagaki F."/>
            <person name="Takai K."/>
            <person name="Nealson K.H."/>
            <person name="Horikoshi K."/>
        </authorList>
    </citation>
    <scope>NUCLEOTIDE SEQUENCE</scope>
</reference>
<dbReference type="Pfam" id="PF09509">
    <property type="entry name" value="Hypoth_Ymh"/>
    <property type="match status" value="1"/>
</dbReference>
<organism evidence="2">
    <name type="scientific">uncultured prokaryote</name>
    <dbReference type="NCBI Taxonomy" id="198431"/>
    <lineage>
        <taxon>unclassified sequences</taxon>
        <taxon>environmental samples</taxon>
    </lineage>
</organism>
<sequence length="401" mass="45924">MVPVNFHRWKQAIRQVLLAQAETVEDEWDPFVAAWLCYALSLDGIENNQLLTGLLERMKRWLEEDAWSYERNLGPIAFALWLFKERGDSLPSESAGELVRKVCALNADDKLSLLRDAEQVFLLALGIGAVEDESAKQHLIRIAKEQMRLGPYKRRILYAAALKELNYQVLAPELEPADEGDVISFVWWAEKNNGDKHQAWERFSSIADSITLDPVGASEAQRILSVAEMAMLYEAMSKETQYPEPALLFDYFAFRPRLRNIAREHFMNGKYTSAVLQGVLALFELIRECTGVDKDGVALIERTMSNGKKFWDEKERIDNPIIRFNSFLDSPSGQSEQRGLAAIYWGVYKAFRNPKGHKPENHPLVQLDPYEALHQLIVINYLMIRIEQACVDKAKEHSHGR</sequence>
<dbReference type="InterPro" id="IPR012654">
    <property type="entry name" value="CHP02391"/>
</dbReference>
<reference evidence="2" key="2">
    <citation type="journal article" date="2012" name="PLoS ONE">
        <title>A Deeply Branching Thermophilic Bacterium with an Ancient Acetyl-CoA Pathway Dominates a Subsurface Ecosystem.</title>
        <authorList>
            <person name="Takami H."/>
            <person name="Noguchi H."/>
            <person name="Takaki Y."/>
            <person name="Uchiyama I."/>
            <person name="Toyoda A."/>
            <person name="Nishi S."/>
            <person name="Chee G.-J."/>
            <person name="Arai W."/>
            <person name="Nunoura T."/>
            <person name="Itoh T."/>
            <person name="Hattori M."/>
            <person name="Takai K."/>
        </authorList>
    </citation>
    <scope>NUCLEOTIDE SEQUENCE</scope>
</reference>
<accession>H5SLU2</accession>
<proteinExistence type="predicted"/>
<evidence type="ECO:0000259" key="1">
    <source>
        <dbReference type="Pfam" id="PF09509"/>
    </source>
</evidence>
<evidence type="ECO:0000313" key="2">
    <source>
        <dbReference type="EMBL" id="BAL57128.1"/>
    </source>
</evidence>
<feature type="domain" description="Conserved hypothetical protein CHP02391" evidence="1">
    <location>
        <begin position="255"/>
        <end position="385"/>
    </location>
</feature>
<dbReference type="EMBL" id="AP011767">
    <property type="protein sequence ID" value="BAL57128.1"/>
    <property type="molecule type" value="Genomic_DNA"/>
</dbReference>
<name>H5SLU2_9ZZZZ</name>
<dbReference type="NCBIfam" id="TIGR02391">
    <property type="entry name" value="hypoth_ymh"/>
    <property type="match status" value="1"/>
</dbReference>
<gene>
    <name evidence="2" type="ORF">HGMM_F47C12C05</name>
</gene>